<dbReference type="EMBL" id="PIPN01000001">
    <property type="protein sequence ID" value="RUO32005.1"/>
    <property type="molecule type" value="Genomic_DNA"/>
</dbReference>
<protein>
    <submittedName>
        <fullName evidence="2">Uncharacterized protein</fullName>
    </submittedName>
</protein>
<feature type="transmembrane region" description="Helical" evidence="1">
    <location>
        <begin position="87"/>
        <end position="110"/>
    </location>
</feature>
<name>A0ABY0C3H0_9GAMM</name>
<comment type="caution">
    <text evidence="2">The sequence shown here is derived from an EMBL/GenBank/DDBJ whole genome shotgun (WGS) entry which is preliminary data.</text>
</comment>
<dbReference type="Proteomes" id="UP000287410">
    <property type="component" value="Unassembled WGS sequence"/>
</dbReference>
<proteinExistence type="predicted"/>
<feature type="transmembrane region" description="Helical" evidence="1">
    <location>
        <begin position="153"/>
        <end position="173"/>
    </location>
</feature>
<keyword evidence="1" id="KW-1133">Transmembrane helix</keyword>
<gene>
    <name evidence="2" type="ORF">CWE12_03170</name>
</gene>
<dbReference type="RefSeq" id="WP_126788207.1">
    <property type="nucleotide sequence ID" value="NZ_PIPN01000001.1"/>
</dbReference>
<reference evidence="2 3" key="1">
    <citation type="journal article" date="2018" name="Front. Microbiol.">
        <title>Genome-Based Analysis Reveals the Taxonomy and Diversity of the Family Idiomarinaceae.</title>
        <authorList>
            <person name="Liu Y."/>
            <person name="Lai Q."/>
            <person name="Shao Z."/>
        </authorList>
    </citation>
    <scope>NUCLEOTIDE SEQUENCE [LARGE SCALE GENOMIC DNA]</scope>
    <source>
        <strain evidence="2 3">GBSy1</strain>
    </source>
</reference>
<keyword evidence="1" id="KW-0812">Transmembrane</keyword>
<feature type="transmembrane region" description="Helical" evidence="1">
    <location>
        <begin position="280"/>
        <end position="297"/>
    </location>
</feature>
<evidence type="ECO:0000313" key="2">
    <source>
        <dbReference type="EMBL" id="RUO32005.1"/>
    </source>
</evidence>
<feature type="transmembrane region" description="Helical" evidence="1">
    <location>
        <begin position="12"/>
        <end position="32"/>
    </location>
</feature>
<keyword evidence="1" id="KW-0472">Membrane</keyword>
<keyword evidence="3" id="KW-1185">Reference proteome</keyword>
<feature type="transmembrane region" description="Helical" evidence="1">
    <location>
        <begin position="229"/>
        <end position="260"/>
    </location>
</feature>
<evidence type="ECO:0000256" key="1">
    <source>
        <dbReference type="SAM" id="Phobius"/>
    </source>
</evidence>
<feature type="transmembrane region" description="Helical" evidence="1">
    <location>
        <begin position="203"/>
        <end position="222"/>
    </location>
</feature>
<evidence type="ECO:0000313" key="3">
    <source>
        <dbReference type="Proteomes" id="UP000287410"/>
    </source>
</evidence>
<accession>A0ABY0C3H0</accession>
<feature type="transmembrane region" description="Helical" evidence="1">
    <location>
        <begin position="38"/>
        <end position="57"/>
    </location>
</feature>
<sequence>MSRSEHIPRYWLSRALISTVSSAVILLLFALYPLAQMSAWGFALVAAAASYLVYWHLADVMLLRRRAYLGFVTQTDSHWRQRLWSSVWVQLLTAFASVAVALAALSAAARLSWPEWAVLGASILTFQLIQRLVRPSIERHITSEHSASVLLRLSHLLNMVLVVIAMLAVHLWLTEVPDTRHLSVAEVMAQAYQVESARADVQLIGWLLGINAALYSLFWHAIQLLSLGAVWWLTLAVWLVVMLGIAVQVSFIWLVLLGSYAWLNRFLYLNDHKKTYKRAHFSWLLVVIAAGIGWFALELNSENAHRWLQQNEQAGRQSREAIDPCAPERLAAAETAVQGQSERVRSEQEQAALLQIEQDIDRIVDDAYANIDQPADDFLDWNFSLLGQYTQLAYLMRGSFGEQGFNELMAEQINSFVALSQSDAMLEAENSLNAALLRRIEQGARAYQRSLGQELEAEGLGAQRFCLALQPVSVDVPELMQKSGVGAGVAPGLLLMSRALAPGSAVAARSGMRRMFAAIMGRLTARAGTAGSAATVGSVCGPGCSLIAGGLVWLGTDLVINYGDEKLNRDDMREALLLSLHEQRDTLKAQLNNEAAVLVLASFAELEARQLEQFNLYRELQRQQ</sequence>
<organism evidence="2 3">
    <name type="scientific">Aliidiomarina sedimenti</name>
    <dbReference type="NCBI Taxonomy" id="1933879"/>
    <lineage>
        <taxon>Bacteria</taxon>
        <taxon>Pseudomonadati</taxon>
        <taxon>Pseudomonadota</taxon>
        <taxon>Gammaproteobacteria</taxon>
        <taxon>Alteromonadales</taxon>
        <taxon>Idiomarinaceae</taxon>
        <taxon>Aliidiomarina</taxon>
    </lineage>
</organism>